<evidence type="ECO:0000313" key="1">
    <source>
        <dbReference type="EMBL" id="SPX42383.1"/>
    </source>
</evidence>
<sequence length="52" mass="6025">MASRIGQSADETVFMKPLGYNSKKVYDDEMLPVLDKALKRKYYESKINCDSF</sequence>
<reference evidence="1 2" key="1">
    <citation type="submission" date="2018-06" db="EMBL/GenBank/DDBJ databases">
        <authorList>
            <consortium name="Pathogen Informatics"/>
            <person name="Doyle S."/>
        </authorList>
    </citation>
    <scope>NUCLEOTIDE SEQUENCE [LARGE SCALE GENOMIC DNA]</scope>
    <source>
        <strain evidence="1 2">NCTC11872</strain>
    </source>
</reference>
<keyword evidence="1" id="KW-0378">Hydrolase</keyword>
<name>A0A2X1PZ47_HAEIF</name>
<dbReference type="Proteomes" id="UP000249936">
    <property type="component" value="Unassembled WGS sequence"/>
</dbReference>
<dbReference type="GO" id="GO:0016787">
    <property type="term" value="F:hydrolase activity"/>
    <property type="evidence" value="ECO:0007669"/>
    <property type="project" value="UniProtKB-KW"/>
</dbReference>
<dbReference type="AlphaFoldDB" id="A0A2X1PZ47"/>
<proteinExistence type="predicted"/>
<accession>A0A2X1PZ47</accession>
<dbReference type="EMBL" id="UASK01000006">
    <property type="protein sequence ID" value="SPX42383.1"/>
    <property type="molecule type" value="Genomic_DNA"/>
</dbReference>
<protein>
    <submittedName>
        <fullName evidence="1">Hydrolase, inner membrane</fullName>
    </submittedName>
</protein>
<gene>
    <name evidence="1" type="ORF">NCTC11872_02014</name>
</gene>
<organism evidence="1 2">
    <name type="scientific">Haemophilus influenzae</name>
    <dbReference type="NCBI Taxonomy" id="727"/>
    <lineage>
        <taxon>Bacteria</taxon>
        <taxon>Pseudomonadati</taxon>
        <taxon>Pseudomonadota</taxon>
        <taxon>Gammaproteobacteria</taxon>
        <taxon>Pasteurellales</taxon>
        <taxon>Pasteurellaceae</taxon>
        <taxon>Haemophilus</taxon>
    </lineage>
</organism>
<evidence type="ECO:0000313" key="2">
    <source>
        <dbReference type="Proteomes" id="UP000249936"/>
    </source>
</evidence>